<dbReference type="Proteomes" id="UP001500235">
    <property type="component" value="Unassembled WGS sequence"/>
</dbReference>
<feature type="chain" id="PRO_5046965510" description="Tetratricopeptide repeat protein" evidence="1">
    <location>
        <begin position="24"/>
        <end position="412"/>
    </location>
</feature>
<protein>
    <recommendedName>
        <fullName evidence="4">Tetratricopeptide repeat protein</fullName>
    </recommendedName>
</protein>
<dbReference type="RefSeq" id="WP_344706690.1">
    <property type="nucleotide sequence ID" value="NZ_BAABBQ010000001.1"/>
</dbReference>
<name>A0ABP7STJ8_9SPHN</name>
<evidence type="ECO:0000256" key="1">
    <source>
        <dbReference type="SAM" id="SignalP"/>
    </source>
</evidence>
<keyword evidence="3" id="KW-1185">Reference proteome</keyword>
<accession>A0ABP7STJ8</accession>
<evidence type="ECO:0000313" key="2">
    <source>
        <dbReference type="EMBL" id="GAA4016343.1"/>
    </source>
</evidence>
<dbReference type="EMBL" id="BAABBQ010000001">
    <property type="protein sequence ID" value="GAA4016343.1"/>
    <property type="molecule type" value="Genomic_DNA"/>
</dbReference>
<keyword evidence="1" id="KW-0732">Signal</keyword>
<reference evidence="3" key="1">
    <citation type="journal article" date="2019" name="Int. J. Syst. Evol. Microbiol.">
        <title>The Global Catalogue of Microorganisms (GCM) 10K type strain sequencing project: providing services to taxonomists for standard genome sequencing and annotation.</title>
        <authorList>
            <consortium name="The Broad Institute Genomics Platform"/>
            <consortium name="The Broad Institute Genome Sequencing Center for Infectious Disease"/>
            <person name="Wu L."/>
            <person name="Ma J."/>
        </authorList>
    </citation>
    <scope>NUCLEOTIDE SEQUENCE [LARGE SCALE GENOMIC DNA]</scope>
    <source>
        <strain evidence="3">JCM 17563</strain>
    </source>
</reference>
<comment type="caution">
    <text evidence="2">The sequence shown here is derived from an EMBL/GenBank/DDBJ whole genome shotgun (WGS) entry which is preliminary data.</text>
</comment>
<feature type="signal peptide" evidence="1">
    <location>
        <begin position="1"/>
        <end position="23"/>
    </location>
</feature>
<evidence type="ECO:0008006" key="4">
    <source>
        <dbReference type="Google" id="ProtNLM"/>
    </source>
</evidence>
<evidence type="ECO:0000313" key="3">
    <source>
        <dbReference type="Proteomes" id="UP001500235"/>
    </source>
</evidence>
<sequence>MSTKAALLAALLFTAAVPAPALAAQAAPAAAPAAAPSKEARPALAALQKAANENRVAELPALSQAALAVAKTPIDRYFAYQLQLKPLAAANNDAALLAALEGTIATGVPKGPELANYNLVAARLYFNKGSADTAATAKAAAAVEQVVASDPNNVEGLYILGLVRNRQKRPAEAVTALQKSIQLSQASGKPADPQIFEQALSIAYNNRLPVARELAFTQLKTAPTPKNWRTALKIYEQTSNLNAADKIDLFRLQRLTNSFEGEGDYFPYVDALLTRGLPGEAKAVLDEAFAANKIDRNKATWKEMASSAGGRIAGDRASLASGEKTALAASTARPALNTGDAFLSYGDYAKAATLYRAALGKGGADADLANLRLGIALTRSGDTAGATAAFNAVKGNRASLAQMWLLYLQTKA</sequence>
<gene>
    <name evidence="2" type="ORF">GCM10022280_14180</name>
</gene>
<dbReference type="Gene3D" id="1.25.40.10">
    <property type="entry name" value="Tetratricopeptide repeat domain"/>
    <property type="match status" value="2"/>
</dbReference>
<dbReference type="Pfam" id="PF13432">
    <property type="entry name" value="TPR_16"/>
    <property type="match status" value="2"/>
</dbReference>
<dbReference type="InterPro" id="IPR011990">
    <property type="entry name" value="TPR-like_helical_dom_sf"/>
</dbReference>
<dbReference type="SUPFAM" id="SSF48452">
    <property type="entry name" value="TPR-like"/>
    <property type="match status" value="1"/>
</dbReference>
<organism evidence="2 3">
    <name type="scientific">Sphingomonas swuensis</name>
    <dbReference type="NCBI Taxonomy" id="977800"/>
    <lineage>
        <taxon>Bacteria</taxon>
        <taxon>Pseudomonadati</taxon>
        <taxon>Pseudomonadota</taxon>
        <taxon>Alphaproteobacteria</taxon>
        <taxon>Sphingomonadales</taxon>
        <taxon>Sphingomonadaceae</taxon>
        <taxon>Sphingomonas</taxon>
    </lineage>
</organism>
<proteinExistence type="predicted"/>